<feature type="transmembrane region" description="Helical" evidence="1">
    <location>
        <begin position="35"/>
        <end position="56"/>
    </location>
</feature>
<protein>
    <submittedName>
        <fullName evidence="2">Uncharacterized protein</fullName>
    </submittedName>
</protein>
<keyword evidence="1" id="KW-0812">Transmembrane</keyword>
<sequence>MEIFKYIITLYLFFAALFGAVSFSVALSFPHLAHYAYSIALLVHSFVMFGLFLDALRDKTHKRSEK</sequence>
<organism evidence="2">
    <name type="scientific">hydrothermal vent metagenome</name>
    <dbReference type="NCBI Taxonomy" id="652676"/>
    <lineage>
        <taxon>unclassified sequences</taxon>
        <taxon>metagenomes</taxon>
        <taxon>ecological metagenomes</taxon>
    </lineage>
</organism>
<name>A0A1W1CLI4_9ZZZZ</name>
<keyword evidence="1" id="KW-1133">Transmembrane helix</keyword>
<feature type="transmembrane region" description="Helical" evidence="1">
    <location>
        <begin position="7"/>
        <end position="29"/>
    </location>
</feature>
<keyword evidence="1" id="KW-0472">Membrane</keyword>
<accession>A0A1W1CLI4</accession>
<evidence type="ECO:0000256" key="1">
    <source>
        <dbReference type="SAM" id="Phobius"/>
    </source>
</evidence>
<evidence type="ECO:0000313" key="2">
    <source>
        <dbReference type="EMBL" id="SFV66634.1"/>
    </source>
</evidence>
<reference evidence="2" key="1">
    <citation type="submission" date="2016-10" db="EMBL/GenBank/DDBJ databases">
        <authorList>
            <person name="de Groot N.N."/>
        </authorList>
    </citation>
    <scope>NUCLEOTIDE SEQUENCE</scope>
</reference>
<proteinExistence type="predicted"/>
<gene>
    <name evidence="2" type="ORF">MNB_SM-5-592</name>
</gene>
<dbReference type="EMBL" id="FPHH01000093">
    <property type="protein sequence ID" value="SFV66634.1"/>
    <property type="molecule type" value="Genomic_DNA"/>
</dbReference>
<dbReference type="AlphaFoldDB" id="A0A1W1CLI4"/>